<evidence type="ECO:0000313" key="2">
    <source>
        <dbReference type="EMBL" id="JAH45871.1"/>
    </source>
</evidence>
<reference evidence="2" key="2">
    <citation type="journal article" date="2015" name="Fish Shellfish Immunol.">
        <title>Early steps in the European eel (Anguilla anguilla)-Vibrio vulnificus interaction in the gills: Role of the RtxA13 toxin.</title>
        <authorList>
            <person name="Callol A."/>
            <person name="Pajuelo D."/>
            <person name="Ebbesson L."/>
            <person name="Teles M."/>
            <person name="MacKenzie S."/>
            <person name="Amaro C."/>
        </authorList>
    </citation>
    <scope>NUCLEOTIDE SEQUENCE</scope>
</reference>
<sequence>MVCLFLLVLFYVYNLILMRNTTDISTKFYVINLQVFFASQHSENLRIWRIHFSETTYVIYM</sequence>
<name>A0A0E9SX55_ANGAN</name>
<evidence type="ECO:0000256" key="1">
    <source>
        <dbReference type="SAM" id="SignalP"/>
    </source>
</evidence>
<protein>
    <submittedName>
        <fullName evidence="2">Uncharacterized protein</fullName>
    </submittedName>
</protein>
<feature type="signal peptide" evidence="1">
    <location>
        <begin position="1"/>
        <end position="18"/>
    </location>
</feature>
<keyword evidence="1" id="KW-0732">Signal</keyword>
<feature type="chain" id="PRO_5002432415" evidence="1">
    <location>
        <begin position="19"/>
        <end position="61"/>
    </location>
</feature>
<proteinExistence type="predicted"/>
<dbReference type="AlphaFoldDB" id="A0A0E9SX55"/>
<accession>A0A0E9SX55</accession>
<dbReference type="EMBL" id="GBXM01062706">
    <property type="protein sequence ID" value="JAH45871.1"/>
    <property type="molecule type" value="Transcribed_RNA"/>
</dbReference>
<organism evidence="2">
    <name type="scientific">Anguilla anguilla</name>
    <name type="common">European freshwater eel</name>
    <name type="synonym">Muraena anguilla</name>
    <dbReference type="NCBI Taxonomy" id="7936"/>
    <lineage>
        <taxon>Eukaryota</taxon>
        <taxon>Metazoa</taxon>
        <taxon>Chordata</taxon>
        <taxon>Craniata</taxon>
        <taxon>Vertebrata</taxon>
        <taxon>Euteleostomi</taxon>
        <taxon>Actinopterygii</taxon>
        <taxon>Neopterygii</taxon>
        <taxon>Teleostei</taxon>
        <taxon>Anguilliformes</taxon>
        <taxon>Anguillidae</taxon>
        <taxon>Anguilla</taxon>
    </lineage>
</organism>
<reference evidence="2" key="1">
    <citation type="submission" date="2014-11" db="EMBL/GenBank/DDBJ databases">
        <authorList>
            <person name="Amaro Gonzalez C."/>
        </authorList>
    </citation>
    <scope>NUCLEOTIDE SEQUENCE</scope>
</reference>